<evidence type="ECO:0000313" key="2">
    <source>
        <dbReference type="EMBL" id="KAJ8791781.1"/>
    </source>
</evidence>
<sequence length="207" mass="20877">MRQKKRRDLPAEPAVSARRGGHGGKEKRPGGALVPGGGGGASSWQGGERRERPNPRGCRRPPSGFPAKPGGAGRVLVAGEWGRGFEGAAGRGAPRGSDPRQGPPAGAGPEEKLRREVAGTRGAAAGQHWGPGHWIGRRLGGGGDPSLPPPGPGLRGRRCCAAGFRRDWGRGRGNLGNPAPPHPAGPSGPAGSGAAGGTRHPPFPPNA</sequence>
<feature type="region of interest" description="Disordered" evidence="1">
    <location>
        <begin position="1"/>
        <end position="207"/>
    </location>
</feature>
<comment type="caution">
    <text evidence="2">The sequence shown here is derived from an EMBL/GenBank/DDBJ whole genome shotgun (WGS) entry which is preliminary data.</text>
</comment>
<organism evidence="2 3">
    <name type="scientific">Eschrichtius robustus</name>
    <name type="common">California gray whale</name>
    <name type="synonym">Eschrichtius gibbosus</name>
    <dbReference type="NCBI Taxonomy" id="9764"/>
    <lineage>
        <taxon>Eukaryota</taxon>
        <taxon>Metazoa</taxon>
        <taxon>Chordata</taxon>
        <taxon>Craniata</taxon>
        <taxon>Vertebrata</taxon>
        <taxon>Euteleostomi</taxon>
        <taxon>Mammalia</taxon>
        <taxon>Eutheria</taxon>
        <taxon>Laurasiatheria</taxon>
        <taxon>Artiodactyla</taxon>
        <taxon>Whippomorpha</taxon>
        <taxon>Cetacea</taxon>
        <taxon>Mysticeti</taxon>
        <taxon>Eschrichtiidae</taxon>
        <taxon>Eschrichtius</taxon>
    </lineage>
</organism>
<evidence type="ECO:0000313" key="3">
    <source>
        <dbReference type="Proteomes" id="UP001159641"/>
    </source>
</evidence>
<proteinExistence type="predicted"/>
<dbReference type="EMBL" id="JAIQCJ010001201">
    <property type="protein sequence ID" value="KAJ8791781.1"/>
    <property type="molecule type" value="Genomic_DNA"/>
</dbReference>
<gene>
    <name evidence="2" type="ORF">J1605_020503</name>
</gene>
<accession>A0AB34HLC8</accession>
<feature type="compositionally biased region" description="Basic and acidic residues" evidence="1">
    <location>
        <begin position="109"/>
        <end position="118"/>
    </location>
</feature>
<dbReference type="AlphaFoldDB" id="A0AB34HLC8"/>
<protein>
    <submittedName>
        <fullName evidence="2">Uncharacterized protein</fullName>
    </submittedName>
</protein>
<reference evidence="2 3" key="1">
    <citation type="submission" date="2022-11" db="EMBL/GenBank/DDBJ databases">
        <title>Whole genome sequence of Eschrichtius robustus ER-17-0199.</title>
        <authorList>
            <person name="Bruniche-Olsen A."/>
            <person name="Black A.N."/>
            <person name="Fields C.J."/>
            <person name="Walden K."/>
            <person name="Dewoody J.A."/>
        </authorList>
    </citation>
    <scope>NUCLEOTIDE SEQUENCE [LARGE SCALE GENOMIC DNA]</scope>
    <source>
        <strain evidence="2">ER-17-0199</strain>
        <tissue evidence="2">Blubber</tissue>
    </source>
</reference>
<feature type="compositionally biased region" description="Gly residues" evidence="1">
    <location>
        <begin position="81"/>
        <end position="90"/>
    </location>
</feature>
<name>A0AB34HLC8_ESCRO</name>
<evidence type="ECO:0000256" key="1">
    <source>
        <dbReference type="SAM" id="MobiDB-lite"/>
    </source>
</evidence>
<keyword evidence="3" id="KW-1185">Reference proteome</keyword>
<dbReference type="Proteomes" id="UP001159641">
    <property type="component" value="Unassembled WGS sequence"/>
</dbReference>